<dbReference type="SUPFAM" id="SSF56112">
    <property type="entry name" value="Protein kinase-like (PK-like)"/>
    <property type="match status" value="1"/>
</dbReference>
<sequence length="349" mass="40548">MEQANEEKWRLEELNSKFETLIYALGRRFKKDIISTDFLTMPLQGGTVGNVYLVTGRAETADGEKLPYRIVLKIQKKWERYGDPGSWRREYDLYTSDLGATFSDAFRWPTCYHAEINAEENEFQLWLEYIDGVTGLDLTGDMYEQAALELGRYQGKLYAEQPAVLQSLTNLSHADLMKNTYLHYRSWPVVYDYIRSEDCEFPQHVRQMLIEIDEHADGILARIEKLPLVLCHRDFWVTNLIYADGKIALIDWDTSGWGYLGEDLASLIADEADIDHMVENYQRCVPAYYKGFSEYVDVSPIADHCVYEMILLVFGYRLVEGYLHTEDDDEKTTLVHTLQKIYELKTSPA</sequence>
<keyword evidence="3" id="KW-1185">Reference proteome</keyword>
<protein>
    <recommendedName>
        <fullName evidence="1">Aminoglycoside phosphotransferase domain-containing protein</fullName>
    </recommendedName>
</protein>
<reference evidence="2 3" key="1">
    <citation type="submission" date="2019-06" db="EMBL/GenBank/DDBJ databases">
        <title>Whole genome shotgun sequence of Brevibacillus reuszeri NBRC 15719.</title>
        <authorList>
            <person name="Hosoyama A."/>
            <person name="Uohara A."/>
            <person name="Ohji S."/>
            <person name="Ichikawa N."/>
        </authorList>
    </citation>
    <scope>NUCLEOTIDE SEQUENCE [LARGE SCALE GENOMIC DNA]</scope>
    <source>
        <strain evidence="2 3">NBRC 15719</strain>
    </source>
</reference>
<comment type="caution">
    <text evidence="2">The sequence shown here is derived from an EMBL/GenBank/DDBJ whole genome shotgun (WGS) entry which is preliminary data.</text>
</comment>
<organism evidence="2 3">
    <name type="scientific">Brevibacillus reuszeri</name>
    <dbReference type="NCBI Taxonomy" id="54915"/>
    <lineage>
        <taxon>Bacteria</taxon>
        <taxon>Bacillati</taxon>
        <taxon>Bacillota</taxon>
        <taxon>Bacilli</taxon>
        <taxon>Bacillales</taxon>
        <taxon>Paenibacillaceae</taxon>
        <taxon>Brevibacillus</taxon>
    </lineage>
</organism>
<accession>A0ABQ0TT65</accession>
<dbReference type="Proteomes" id="UP000319578">
    <property type="component" value="Unassembled WGS sequence"/>
</dbReference>
<evidence type="ECO:0000259" key="1">
    <source>
        <dbReference type="Pfam" id="PF01636"/>
    </source>
</evidence>
<dbReference type="PANTHER" id="PTHR23020">
    <property type="entry name" value="UNCHARACTERIZED NUCLEAR HORMONE RECEPTOR-RELATED"/>
    <property type="match status" value="1"/>
</dbReference>
<dbReference type="Pfam" id="PF01636">
    <property type="entry name" value="APH"/>
    <property type="match status" value="1"/>
</dbReference>
<dbReference type="EMBL" id="BJON01000018">
    <property type="protein sequence ID" value="GED70779.1"/>
    <property type="molecule type" value="Genomic_DNA"/>
</dbReference>
<dbReference type="InterPro" id="IPR052961">
    <property type="entry name" value="Oxido-Kinase-like_Enzymes"/>
</dbReference>
<dbReference type="Gene3D" id="3.90.1200.10">
    <property type="match status" value="1"/>
</dbReference>
<dbReference type="InterPro" id="IPR011009">
    <property type="entry name" value="Kinase-like_dom_sf"/>
</dbReference>
<gene>
    <name evidence="2" type="ORF">BRE01_44810</name>
</gene>
<dbReference type="InterPro" id="IPR002575">
    <property type="entry name" value="Aminoglycoside_PTrfase"/>
</dbReference>
<feature type="domain" description="Aminoglycoside phosphotransferase" evidence="1">
    <location>
        <begin position="117"/>
        <end position="275"/>
    </location>
</feature>
<dbReference type="PANTHER" id="PTHR23020:SF8">
    <property type="entry name" value="CHK KINASE-LIKE DOMAIN-CONTAINING PROTEIN"/>
    <property type="match status" value="1"/>
</dbReference>
<evidence type="ECO:0000313" key="2">
    <source>
        <dbReference type="EMBL" id="GED70779.1"/>
    </source>
</evidence>
<evidence type="ECO:0000313" key="3">
    <source>
        <dbReference type="Proteomes" id="UP000319578"/>
    </source>
</evidence>
<proteinExistence type="predicted"/>
<name>A0ABQ0TT65_9BACL</name>